<feature type="compositionally biased region" description="Low complexity" evidence="1">
    <location>
        <begin position="310"/>
        <end position="333"/>
    </location>
</feature>
<feature type="compositionally biased region" description="Polar residues" evidence="1">
    <location>
        <begin position="58"/>
        <end position="85"/>
    </location>
</feature>
<feature type="region of interest" description="Disordered" evidence="1">
    <location>
        <begin position="1"/>
        <end position="94"/>
    </location>
</feature>
<dbReference type="InterPro" id="IPR044861">
    <property type="entry name" value="IPNS-like_FE2OG_OXY"/>
</dbReference>
<organism evidence="4 5">
    <name type="scientific">Mycena sanguinolenta</name>
    <dbReference type="NCBI Taxonomy" id="230812"/>
    <lineage>
        <taxon>Eukaryota</taxon>
        <taxon>Fungi</taxon>
        <taxon>Dikarya</taxon>
        <taxon>Basidiomycota</taxon>
        <taxon>Agaricomycotina</taxon>
        <taxon>Agaricomycetes</taxon>
        <taxon>Agaricomycetidae</taxon>
        <taxon>Agaricales</taxon>
        <taxon>Marasmiineae</taxon>
        <taxon>Mycenaceae</taxon>
        <taxon>Mycena</taxon>
    </lineage>
</organism>
<dbReference type="InterPro" id="IPR050231">
    <property type="entry name" value="Iron_ascorbate_oxido_reductase"/>
</dbReference>
<sequence length="982" mass="108478">MSDLVRTASPLSSSPGRNSDSFERPSFPWQSRFSRRTSSSLSAASPSNLQAAWDPSSARPSSRQTGSFTASASGSWNSTTRQHPGSSMGFGGQDASGTRQWTFMGFEWVVRDVHKLRDFVEGVHDTTESEDGSTIGMDDFEILKLAPLVGDDKFKLEVQAPVPNENGDSKPPTLTLCITSQILDFAHNYEMNATMMAGIKHDERIGARPEWVWDEHVDWVFRRESEVWDCPLPSLSALLENPRIQQSDSFTICVQIHCPVGPLFPQHPSAYYVPRDLLEGLEASLDNPNTGDVRFVCLERMPPDAEIPGSPASEASPATSRRPSSSTSSYSPFSLQTTARKRVIYAHSDILTRRSDYFATMLSSTFSETKLVPGDRKLYTIVVEEADFETVYWLLKYCYANWLSFKDHDDPRLAVEGIGGGWSARWLIQQQRGNEWDWTAFTKRPGDDSTVASARSATSAESNQDPNAATSTTKGKSVATEPSSVSSPTRSSPQAPRAPLKVSNSATSSRQTPSTTRRPLQPPVSGSSTMSNISRTKPVPLAGSAGYSSSGHYPLSPRTQRQSTVISTPDPHPHPTPPPPPASALAIYQVAHRYGMPALAALALDHMMSTITPATSFSLLLATSVWDELRTLVEDYVVEKWDEVSVSQEFEQCCQEVSSGEWGPDGGKTLMTLFRRLRSPSAMGYAPIIQNAFAKSAEFFRMPVDVKDSLQWEDPRANRGYVKIGRERVTQATEAAEIAALREKAPDFKETMEIGRDWDSVWKNQWPQETDAPGFKTTMLDFFQRCHELHVHVMRSIALGLDLKEMFFDNKIQEQSHNLRLLSYRPIKRALLDNEGQARAGAHSDYGTLTLLFQDQVFSIQISLLSKLIQLQVGGLEVQNPHTGAFIPATPIPGTIVVNVADLLARWSNDVLRSTLHRVVAPPAKPLNQQEAITPARQSIAFFCNPNFSAEIACLPNCGTVAKYPPISTEAYIVGRLAATYT</sequence>
<feature type="compositionally biased region" description="Polar residues" evidence="1">
    <location>
        <begin position="524"/>
        <end position="535"/>
    </location>
</feature>
<feature type="region of interest" description="Disordered" evidence="1">
    <location>
        <begin position="439"/>
        <end position="583"/>
    </location>
</feature>
<dbReference type="CDD" id="cd18186">
    <property type="entry name" value="BTB_POZ_ZBTB_KLHL-like"/>
    <property type="match status" value="1"/>
</dbReference>
<keyword evidence="5" id="KW-1185">Reference proteome</keyword>
<accession>A0A8H6Y762</accession>
<dbReference type="Proteomes" id="UP000623467">
    <property type="component" value="Unassembled WGS sequence"/>
</dbReference>
<dbReference type="InterPro" id="IPR005123">
    <property type="entry name" value="Oxoglu/Fe-dep_dioxygenase_dom"/>
</dbReference>
<evidence type="ECO:0000259" key="3">
    <source>
        <dbReference type="PROSITE" id="PS51471"/>
    </source>
</evidence>
<evidence type="ECO:0000259" key="2">
    <source>
        <dbReference type="PROSITE" id="PS50097"/>
    </source>
</evidence>
<dbReference type="Pfam" id="PF03171">
    <property type="entry name" value="2OG-FeII_Oxy"/>
    <property type="match status" value="1"/>
</dbReference>
<reference evidence="4" key="1">
    <citation type="submission" date="2020-05" db="EMBL/GenBank/DDBJ databases">
        <title>Mycena genomes resolve the evolution of fungal bioluminescence.</title>
        <authorList>
            <person name="Tsai I.J."/>
        </authorList>
    </citation>
    <scope>NUCLEOTIDE SEQUENCE</scope>
    <source>
        <strain evidence="4">160909Yilan</strain>
    </source>
</reference>
<dbReference type="InterPro" id="IPR000210">
    <property type="entry name" value="BTB/POZ_dom"/>
</dbReference>
<feature type="domain" description="Fe2OG dioxygenase" evidence="3">
    <location>
        <begin position="815"/>
        <end position="946"/>
    </location>
</feature>
<dbReference type="PROSITE" id="PS50097">
    <property type="entry name" value="BTB"/>
    <property type="match status" value="1"/>
</dbReference>
<feature type="compositionally biased region" description="Polar residues" evidence="1">
    <location>
        <begin position="557"/>
        <end position="567"/>
    </location>
</feature>
<evidence type="ECO:0000313" key="5">
    <source>
        <dbReference type="Proteomes" id="UP000623467"/>
    </source>
</evidence>
<dbReference type="Gene3D" id="3.30.710.10">
    <property type="entry name" value="Potassium Channel Kv1.1, Chain A"/>
    <property type="match status" value="1"/>
</dbReference>
<dbReference type="OrthoDB" id="288590at2759"/>
<dbReference type="Pfam" id="PF14226">
    <property type="entry name" value="DIOX_N"/>
    <property type="match status" value="1"/>
</dbReference>
<dbReference type="SUPFAM" id="SSF54695">
    <property type="entry name" value="POZ domain"/>
    <property type="match status" value="1"/>
</dbReference>
<feature type="compositionally biased region" description="Low complexity" evidence="1">
    <location>
        <begin position="505"/>
        <end position="519"/>
    </location>
</feature>
<name>A0A8H6Y762_9AGAR</name>
<feature type="compositionally biased region" description="Low complexity" evidence="1">
    <location>
        <begin position="36"/>
        <end position="47"/>
    </location>
</feature>
<dbReference type="AlphaFoldDB" id="A0A8H6Y762"/>
<dbReference type="InterPro" id="IPR026992">
    <property type="entry name" value="DIOX_N"/>
</dbReference>
<dbReference type="InterPro" id="IPR011333">
    <property type="entry name" value="SKP1/BTB/POZ_sf"/>
</dbReference>
<dbReference type="PANTHER" id="PTHR47990">
    <property type="entry name" value="2-OXOGLUTARATE (2OG) AND FE(II)-DEPENDENT OXYGENASE SUPERFAMILY PROTEIN-RELATED"/>
    <property type="match status" value="1"/>
</dbReference>
<feature type="compositionally biased region" description="Polar residues" evidence="1">
    <location>
        <begin position="9"/>
        <end position="19"/>
    </location>
</feature>
<proteinExistence type="predicted"/>
<feature type="compositionally biased region" description="Low complexity" evidence="1">
    <location>
        <begin position="449"/>
        <end position="462"/>
    </location>
</feature>
<feature type="compositionally biased region" description="Polar residues" evidence="1">
    <location>
        <begin position="463"/>
        <end position="475"/>
    </location>
</feature>
<dbReference type="EMBL" id="JACAZH010000011">
    <property type="protein sequence ID" value="KAF7355545.1"/>
    <property type="molecule type" value="Genomic_DNA"/>
</dbReference>
<feature type="region of interest" description="Disordered" evidence="1">
    <location>
        <begin position="304"/>
        <end position="333"/>
    </location>
</feature>
<gene>
    <name evidence="4" type="ORF">MSAN_01471600</name>
</gene>
<feature type="compositionally biased region" description="Low complexity" evidence="1">
    <location>
        <begin position="482"/>
        <end position="493"/>
    </location>
</feature>
<evidence type="ECO:0000313" key="4">
    <source>
        <dbReference type="EMBL" id="KAF7355545.1"/>
    </source>
</evidence>
<feature type="compositionally biased region" description="Low complexity" evidence="1">
    <location>
        <begin position="542"/>
        <end position="551"/>
    </location>
</feature>
<dbReference type="InterPro" id="IPR027443">
    <property type="entry name" value="IPNS-like_sf"/>
</dbReference>
<evidence type="ECO:0000256" key="1">
    <source>
        <dbReference type="SAM" id="MobiDB-lite"/>
    </source>
</evidence>
<protein>
    <submittedName>
        <fullName evidence="4">BTB domain-containing protein</fullName>
    </submittedName>
</protein>
<feature type="domain" description="BTB" evidence="2">
    <location>
        <begin position="331"/>
        <end position="407"/>
    </location>
</feature>
<dbReference type="PROSITE" id="PS51471">
    <property type="entry name" value="FE2OG_OXY"/>
    <property type="match status" value="1"/>
</dbReference>
<dbReference type="Gene3D" id="2.60.120.330">
    <property type="entry name" value="B-lactam Antibiotic, Isopenicillin N Synthase, Chain"/>
    <property type="match status" value="1"/>
</dbReference>
<dbReference type="Pfam" id="PF00651">
    <property type="entry name" value="BTB"/>
    <property type="match status" value="1"/>
</dbReference>
<dbReference type="SUPFAM" id="SSF51197">
    <property type="entry name" value="Clavaminate synthase-like"/>
    <property type="match status" value="1"/>
</dbReference>
<comment type="caution">
    <text evidence="4">The sequence shown here is derived from an EMBL/GenBank/DDBJ whole genome shotgun (WGS) entry which is preliminary data.</text>
</comment>